<dbReference type="Gene3D" id="2.102.10.10">
    <property type="entry name" value="Rieske [2Fe-2S] iron-sulphur domain"/>
    <property type="match status" value="1"/>
</dbReference>
<comment type="caution">
    <text evidence="6">The sequence shown here is derived from an EMBL/GenBank/DDBJ whole genome shotgun (WGS) entry which is preliminary data.</text>
</comment>
<dbReference type="InterPro" id="IPR036922">
    <property type="entry name" value="Rieske_2Fe-2S_sf"/>
</dbReference>
<dbReference type="PROSITE" id="PS51296">
    <property type="entry name" value="RIESKE"/>
    <property type="match status" value="1"/>
</dbReference>
<keyword evidence="4" id="KW-0411">Iron-sulfur</keyword>
<evidence type="ECO:0000256" key="2">
    <source>
        <dbReference type="ARBA" id="ARBA00022723"/>
    </source>
</evidence>
<name>A0ABP8KVV2_9BACT</name>
<feature type="domain" description="Rieske" evidence="5">
    <location>
        <begin position="68"/>
        <end position="138"/>
    </location>
</feature>
<dbReference type="InterPro" id="IPR017941">
    <property type="entry name" value="Rieske_2Fe-2S"/>
</dbReference>
<accession>A0ABP8KVV2</accession>
<dbReference type="Proteomes" id="UP001500936">
    <property type="component" value="Unassembled WGS sequence"/>
</dbReference>
<dbReference type="EMBL" id="BAABHB010000014">
    <property type="protein sequence ID" value="GAA4416633.1"/>
    <property type="molecule type" value="Genomic_DNA"/>
</dbReference>
<gene>
    <name evidence="6" type="ORF">GCM10023187_48240</name>
</gene>
<reference evidence="7" key="1">
    <citation type="journal article" date="2019" name="Int. J. Syst. Evol. Microbiol.">
        <title>The Global Catalogue of Microorganisms (GCM) 10K type strain sequencing project: providing services to taxonomists for standard genome sequencing and annotation.</title>
        <authorList>
            <consortium name="The Broad Institute Genomics Platform"/>
            <consortium name="The Broad Institute Genome Sequencing Center for Infectious Disease"/>
            <person name="Wu L."/>
            <person name="Ma J."/>
        </authorList>
    </citation>
    <scope>NUCLEOTIDE SEQUENCE [LARGE SCALE GENOMIC DNA]</scope>
    <source>
        <strain evidence="7">JCM 17925</strain>
    </source>
</reference>
<evidence type="ECO:0000256" key="1">
    <source>
        <dbReference type="ARBA" id="ARBA00022714"/>
    </source>
</evidence>
<protein>
    <recommendedName>
        <fullName evidence="5">Rieske domain-containing protein</fullName>
    </recommendedName>
</protein>
<evidence type="ECO:0000313" key="6">
    <source>
        <dbReference type="EMBL" id="GAA4416633.1"/>
    </source>
</evidence>
<evidence type="ECO:0000259" key="5">
    <source>
        <dbReference type="PROSITE" id="PS51296"/>
    </source>
</evidence>
<organism evidence="6 7">
    <name type="scientific">Nibrella viscosa</name>
    <dbReference type="NCBI Taxonomy" id="1084524"/>
    <lineage>
        <taxon>Bacteria</taxon>
        <taxon>Pseudomonadati</taxon>
        <taxon>Bacteroidota</taxon>
        <taxon>Cytophagia</taxon>
        <taxon>Cytophagales</taxon>
        <taxon>Spirosomataceae</taxon>
        <taxon>Nibrella</taxon>
    </lineage>
</organism>
<sequence>MTMNRAAFLKSLGFSGSALWVLLTSCQRDTEVIPGPVTNGPVDFILDLLDPANAALRRGNGYVISNGVVVARTMHGSFVAATHICSHEKNQAVIFDDNTFVCTVHGARFDTTGKGLNSLGSRGLRVFKTALNGTALRVFS</sequence>
<evidence type="ECO:0000256" key="3">
    <source>
        <dbReference type="ARBA" id="ARBA00023004"/>
    </source>
</evidence>
<dbReference type="SUPFAM" id="SSF50022">
    <property type="entry name" value="ISP domain"/>
    <property type="match status" value="1"/>
</dbReference>
<proteinExistence type="predicted"/>
<dbReference type="PROSITE" id="PS51257">
    <property type="entry name" value="PROKAR_LIPOPROTEIN"/>
    <property type="match status" value="1"/>
</dbReference>
<keyword evidence="7" id="KW-1185">Reference proteome</keyword>
<keyword evidence="2" id="KW-0479">Metal-binding</keyword>
<keyword evidence="1" id="KW-0001">2Fe-2S</keyword>
<dbReference type="Pfam" id="PF00355">
    <property type="entry name" value="Rieske"/>
    <property type="match status" value="1"/>
</dbReference>
<evidence type="ECO:0000313" key="7">
    <source>
        <dbReference type="Proteomes" id="UP001500936"/>
    </source>
</evidence>
<keyword evidence="3" id="KW-0408">Iron</keyword>
<evidence type="ECO:0000256" key="4">
    <source>
        <dbReference type="ARBA" id="ARBA00023014"/>
    </source>
</evidence>
<dbReference type="RefSeq" id="WP_345270617.1">
    <property type="nucleotide sequence ID" value="NZ_BAABHB010000014.1"/>
</dbReference>